<dbReference type="HOGENOM" id="CLU_1666953_0_0_10"/>
<keyword evidence="2" id="KW-1185">Reference proteome</keyword>
<proteinExistence type="predicted"/>
<protein>
    <submittedName>
        <fullName evidence="1">Uncharacterized protein</fullName>
    </submittedName>
</protein>
<sequence length="158" mass="17295">MYRTYGTVLKIGHSIGGLKPAATKWVVAKRLHFSGAEILEHPVAFPIVKLPVSQLETQVIKPEYMLNTVSLISPLPVAKKKPPPDTQKAAFLGLKTHQALHLFVLLRVKIVLGVLLCAANGKPEFLTQSKRSIPNPVLPLWGYCPLLGFPFLHCLCGG</sequence>
<evidence type="ECO:0000313" key="2">
    <source>
        <dbReference type="Proteomes" id="UP000008461"/>
    </source>
</evidence>
<evidence type="ECO:0000313" key="1">
    <source>
        <dbReference type="EMBL" id="AEE51557.1"/>
    </source>
</evidence>
<gene>
    <name evidence="1" type="ordered locus">Halhy_3705</name>
</gene>
<accession>F4KZY7</accession>
<dbReference type="EMBL" id="CP002691">
    <property type="protein sequence ID" value="AEE51557.1"/>
    <property type="molecule type" value="Genomic_DNA"/>
</dbReference>
<organism evidence="1 2">
    <name type="scientific">Haliscomenobacter hydrossis (strain ATCC 27775 / DSM 1100 / LMG 10767 / O)</name>
    <dbReference type="NCBI Taxonomy" id="760192"/>
    <lineage>
        <taxon>Bacteria</taxon>
        <taxon>Pseudomonadati</taxon>
        <taxon>Bacteroidota</taxon>
        <taxon>Saprospiria</taxon>
        <taxon>Saprospirales</taxon>
        <taxon>Haliscomenobacteraceae</taxon>
        <taxon>Haliscomenobacter</taxon>
    </lineage>
</organism>
<reference evidence="1 2" key="1">
    <citation type="journal article" date="2011" name="Stand. Genomic Sci.">
        <title>Complete genome sequence of Haliscomenobacter hydrossis type strain (O).</title>
        <authorList>
            <consortium name="US DOE Joint Genome Institute (JGI-PGF)"/>
            <person name="Daligault H."/>
            <person name="Lapidus A."/>
            <person name="Zeytun A."/>
            <person name="Nolan M."/>
            <person name="Lucas S."/>
            <person name="Del Rio T.G."/>
            <person name="Tice H."/>
            <person name="Cheng J.F."/>
            <person name="Tapia R."/>
            <person name="Han C."/>
            <person name="Goodwin L."/>
            <person name="Pitluck S."/>
            <person name="Liolios K."/>
            <person name="Pagani I."/>
            <person name="Ivanova N."/>
            <person name="Huntemann M."/>
            <person name="Mavromatis K."/>
            <person name="Mikhailova N."/>
            <person name="Pati A."/>
            <person name="Chen A."/>
            <person name="Palaniappan K."/>
            <person name="Land M."/>
            <person name="Hauser L."/>
            <person name="Brambilla E.M."/>
            <person name="Rohde M."/>
            <person name="Verbarg S."/>
            <person name="Goker M."/>
            <person name="Bristow J."/>
            <person name="Eisen J.A."/>
            <person name="Markowitz V."/>
            <person name="Hugenholtz P."/>
            <person name="Kyrpides N.C."/>
            <person name="Klenk H.P."/>
            <person name="Woyke T."/>
        </authorList>
    </citation>
    <scope>NUCLEOTIDE SEQUENCE [LARGE SCALE GENOMIC DNA]</scope>
    <source>
        <strain evidence="2">ATCC 27775 / DSM 1100 / LMG 10767 / O</strain>
    </source>
</reference>
<name>F4KZY7_HALH1</name>
<reference key="2">
    <citation type="submission" date="2011-04" db="EMBL/GenBank/DDBJ databases">
        <title>Complete sequence of chromosome of Haliscomenobacter hydrossis DSM 1100.</title>
        <authorList>
            <consortium name="US DOE Joint Genome Institute (JGI-PGF)"/>
            <person name="Lucas S."/>
            <person name="Han J."/>
            <person name="Lapidus A."/>
            <person name="Bruce D."/>
            <person name="Goodwin L."/>
            <person name="Pitluck S."/>
            <person name="Peters L."/>
            <person name="Kyrpides N."/>
            <person name="Mavromatis K."/>
            <person name="Ivanova N."/>
            <person name="Ovchinnikova G."/>
            <person name="Pagani I."/>
            <person name="Daligault H."/>
            <person name="Detter J.C."/>
            <person name="Han C."/>
            <person name="Land M."/>
            <person name="Hauser L."/>
            <person name="Markowitz V."/>
            <person name="Cheng J.-F."/>
            <person name="Hugenholtz P."/>
            <person name="Woyke T."/>
            <person name="Wu D."/>
            <person name="Verbarg S."/>
            <person name="Frueling A."/>
            <person name="Brambilla E."/>
            <person name="Klenk H.-P."/>
            <person name="Eisen J.A."/>
        </authorList>
    </citation>
    <scope>NUCLEOTIDE SEQUENCE</scope>
    <source>
        <strain>DSM 1100</strain>
    </source>
</reference>
<dbReference type="KEGG" id="hhy:Halhy_3705"/>
<dbReference type="AlphaFoldDB" id="F4KZY7"/>
<dbReference type="Proteomes" id="UP000008461">
    <property type="component" value="Chromosome"/>
</dbReference>